<dbReference type="SUPFAM" id="SSF53850">
    <property type="entry name" value="Periplasmic binding protein-like II"/>
    <property type="match status" value="1"/>
</dbReference>
<keyword evidence="1" id="KW-0732">Signal</keyword>
<proteinExistence type="predicted"/>
<evidence type="ECO:0000313" key="3">
    <source>
        <dbReference type="Proteomes" id="UP001254848"/>
    </source>
</evidence>
<dbReference type="EMBL" id="JAUOZS010000001">
    <property type="protein sequence ID" value="MDT8902550.1"/>
    <property type="molecule type" value="Genomic_DNA"/>
</dbReference>
<evidence type="ECO:0000256" key="1">
    <source>
        <dbReference type="SAM" id="SignalP"/>
    </source>
</evidence>
<reference evidence="2 3" key="1">
    <citation type="submission" date="2023-07" db="EMBL/GenBank/DDBJ databases">
        <title>The novel representative of Negativicutes class, Anaeroselena agilis gen. nov. sp. nov.</title>
        <authorList>
            <person name="Prokofeva M.I."/>
            <person name="Elcheninov A.G."/>
            <person name="Klyukina A."/>
            <person name="Kublanov I.V."/>
            <person name="Frolov E.N."/>
            <person name="Podosokorskaya O.A."/>
        </authorList>
    </citation>
    <scope>NUCLEOTIDE SEQUENCE [LARGE SCALE GENOMIC DNA]</scope>
    <source>
        <strain evidence="2 3">4137-cl</strain>
    </source>
</reference>
<dbReference type="PANTHER" id="PTHR42941">
    <property type="entry name" value="SLL1037 PROTEIN"/>
    <property type="match status" value="1"/>
</dbReference>
<accession>A0ABU3P0I4</accession>
<dbReference type="RefSeq" id="WP_413781031.1">
    <property type="nucleotide sequence ID" value="NZ_JAUOZS010000001.1"/>
</dbReference>
<gene>
    <name evidence="2" type="ORF">Q4T40_14975</name>
</gene>
<name>A0ABU3P0I4_9FIRM</name>
<protein>
    <submittedName>
        <fullName evidence="2">TAXI family TRAP transporter solute-binding subunit</fullName>
    </submittedName>
</protein>
<dbReference type="Pfam" id="PF16868">
    <property type="entry name" value="NMT1_3"/>
    <property type="match status" value="1"/>
</dbReference>
<dbReference type="Gene3D" id="3.40.190.10">
    <property type="entry name" value="Periplasmic binding protein-like II"/>
    <property type="match status" value="2"/>
</dbReference>
<feature type="signal peptide" evidence="1">
    <location>
        <begin position="1"/>
        <end position="20"/>
    </location>
</feature>
<sequence length="336" mass="35951">MHLRKTATLVLAVFVLAILAAGCGGGDKKAATPKTEQLFLLTGSTGGTYYPLGGAIANTWNKHLAGKVQVTSQPSGASVENLKRIGKGEAHLGMAMNNIADQAWKGEGAAFKDTKAIKNFRAIGVIYPEVYQGFVAADSPVKSIADLKGMKVAIGPTGSGTAVISKDIFAEYGLQFSDFKPEYAGFGDAANKFKDGHIDADFGVLSVPAAAIQDVMTVRKIKIVEIKGPEFAKLKAKFPFFSQFVIPKGTYGNDQDVYTVSMQAALYCKADLKDDLVYQLTKTFYEKNAEIAAAHAAGKYIKLEKALDGITTPLHPGAIKYYKEKGVKVPDNLIPK</sequence>
<dbReference type="InterPro" id="IPR011852">
    <property type="entry name" value="TRAP_TAXI"/>
</dbReference>
<dbReference type="PANTHER" id="PTHR42941:SF1">
    <property type="entry name" value="SLL1037 PROTEIN"/>
    <property type="match status" value="1"/>
</dbReference>
<dbReference type="NCBIfam" id="TIGR02122">
    <property type="entry name" value="TRAP_TAXI"/>
    <property type="match status" value="1"/>
</dbReference>
<dbReference type="CDD" id="cd13520">
    <property type="entry name" value="PBP2_TAXI_TRAP"/>
    <property type="match status" value="1"/>
</dbReference>
<comment type="caution">
    <text evidence="2">The sequence shown here is derived from an EMBL/GenBank/DDBJ whole genome shotgun (WGS) entry which is preliminary data.</text>
</comment>
<keyword evidence="3" id="KW-1185">Reference proteome</keyword>
<feature type="chain" id="PRO_5045882733" evidence="1">
    <location>
        <begin position="21"/>
        <end position="336"/>
    </location>
</feature>
<evidence type="ECO:0000313" key="2">
    <source>
        <dbReference type="EMBL" id="MDT8902550.1"/>
    </source>
</evidence>
<dbReference type="Proteomes" id="UP001254848">
    <property type="component" value="Unassembled WGS sequence"/>
</dbReference>
<dbReference type="PROSITE" id="PS51257">
    <property type="entry name" value="PROKAR_LIPOPROTEIN"/>
    <property type="match status" value="1"/>
</dbReference>
<organism evidence="2 3">
    <name type="scientific">Anaeroselena agilis</name>
    <dbReference type="NCBI Taxonomy" id="3063788"/>
    <lineage>
        <taxon>Bacteria</taxon>
        <taxon>Bacillati</taxon>
        <taxon>Bacillota</taxon>
        <taxon>Negativicutes</taxon>
        <taxon>Acetonemataceae</taxon>
        <taxon>Anaeroselena</taxon>
    </lineage>
</organism>